<dbReference type="EMBL" id="QBKS01000002">
    <property type="protein sequence ID" value="PTX54420.1"/>
    <property type="molecule type" value="Genomic_DNA"/>
</dbReference>
<organism evidence="2 3">
    <name type="scientific">Litoreibacter ponti</name>
    <dbReference type="NCBI Taxonomy" id="1510457"/>
    <lineage>
        <taxon>Bacteria</taxon>
        <taxon>Pseudomonadati</taxon>
        <taxon>Pseudomonadota</taxon>
        <taxon>Alphaproteobacteria</taxon>
        <taxon>Rhodobacterales</taxon>
        <taxon>Roseobacteraceae</taxon>
        <taxon>Litoreibacter</taxon>
    </lineage>
</organism>
<dbReference type="OrthoDB" id="7840941at2"/>
<keyword evidence="1" id="KW-0472">Membrane</keyword>
<reference evidence="2 3" key="1">
    <citation type="submission" date="2018-04" db="EMBL/GenBank/DDBJ databases">
        <title>Genomic Encyclopedia of Archaeal and Bacterial Type Strains, Phase II (KMG-II): from individual species to whole genera.</title>
        <authorList>
            <person name="Goeker M."/>
        </authorList>
    </citation>
    <scope>NUCLEOTIDE SEQUENCE [LARGE SCALE GENOMIC DNA]</scope>
    <source>
        <strain evidence="2 3">DSM 100977</strain>
    </source>
</reference>
<sequence>MADLVENSRGRLVIDQKPGKIAWFLGGFVIFWLYISIQTLRESDPIGGIFLAATALPLLFLSLVERQTLVFDATDRAFTITKRTVFGRKVKVFELGEVGRAKTTSVRGKDRRFKQVVLQAGGEEIIAARMLTKFKALQMMDQINGWLDSGPPKA</sequence>
<feature type="transmembrane region" description="Helical" evidence="1">
    <location>
        <begin position="46"/>
        <end position="64"/>
    </location>
</feature>
<evidence type="ECO:0000256" key="1">
    <source>
        <dbReference type="SAM" id="Phobius"/>
    </source>
</evidence>
<accession>A0A2T6BED1</accession>
<evidence type="ECO:0000313" key="3">
    <source>
        <dbReference type="Proteomes" id="UP000243978"/>
    </source>
</evidence>
<dbReference type="RefSeq" id="WP_146174241.1">
    <property type="nucleotide sequence ID" value="NZ_QBKS01000002.1"/>
</dbReference>
<evidence type="ECO:0008006" key="4">
    <source>
        <dbReference type="Google" id="ProtNLM"/>
    </source>
</evidence>
<keyword evidence="1" id="KW-0812">Transmembrane</keyword>
<dbReference type="Proteomes" id="UP000243978">
    <property type="component" value="Unassembled WGS sequence"/>
</dbReference>
<keyword evidence="3" id="KW-1185">Reference proteome</keyword>
<protein>
    <recommendedName>
        <fullName evidence="4">PH (Pleckstrin Homology) domain-containing protein</fullName>
    </recommendedName>
</protein>
<proteinExistence type="predicted"/>
<keyword evidence="1" id="KW-1133">Transmembrane helix</keyword>
<comment type="caution">
    <text evidence="2">The sequence shown here is derived from an EMBL/GenBank/DDBJ whole genome shotgun (WGS) entry which is preliminary data.</text>
</comment>
<feature type="transmembrane region" description="Helical" evidence="1">
    <location>
        <begin position="21"/>
        <end position="40"/>
    </location>
</feature>
<dbReference type="AlphaFoldDB" id="A0A2T6BED1"/>
<gene>
    <name evidence="2" type="ORF">C8N43_3234</name>
</gene>
<name>A0A2T6BED1_9RHOB</name>
<evidence type="ECO:0000313" key="2">
    <source>
        <dbReference type="EMBL" id="PTX54420.1"/>
    </source>
</evidence>